<evidence type="ECO:0000313" key="4">
    <source>
        <dbReference type="Proteomes" id="UP001489004"/>
    </source>
</evidence>
<accession>A0AAW1PBK0</accession>
<sequence>MGRRTLAQELADLATTAPTQELDLERDELGGGAVLVETDDELDELPSRSGKLAGLRLRGDIELPEQAYSGRKTTRSAAFQSSESEGDEEELEEEDAEAAGGDDQQSAGKDEPEEAGITQADDRHAKGQAGYVQEMENLERQYDAVQAVDEAMLAKVRQRGEADRKKGRAVKHQRTIWDKVLEMRILLQRCTANLFKGAKKRKLVDRRASKGRKLRYHVQEKLVNFMAPVQAETPAVTMQLFSNLFGRATA</sequence>
<organism evidence="3 4">
    <name type="scientific">[Myrmecia] bisecta</name>
    <dbReference type="NCBI Taxonomy" id="41462"/>
    <lineage>
        <taxon>Eukaryota</taxon>
        <taxon>Viridiplantae</taxon>
        <taxon>Chlorophyta</taxon>
        <taxon>core chlorophytes</taxon>
        <taxon>Trebouxiophyceae</taxon>
        <taxon>Trebouxiales</taxon>
        <taxon>Trebouxiaceae</taxon>
        <taxon>Myrmecia</taxon>
    </lineage>
</organism>
<proteinExistence type="predicted"/>
<gene>
    <name evidence="3" type="ORF">WJX72_007880</name>
</gene>
<dbReference type="EMBL" id="JALJOR010000014">
    <property type="protein sequence ID" value="KAK9806267.1"/>
    <property type="molecule type" value="Genomic_DNA"/>
</dbReference>
<feature type="domain" description="Apoptosis-antagonizing transcription factor C-terminal" evidence="2">
    <location>
        <begin position="196"/>
        <end position="245"/>
    </location>
</feature>
<evidence type="ECO:0000313" key="3">
    <source>
        <dbReference type="EMBL" id="KAK9806267.1"/>
    </source>
</evidence>
<dbReference type="Pfam" id="PF08164">
    <property type="entry name" value="TRAUB"/>
    <property type="match status" value="1"/>
</dbReference>
<name>A0AAW1PBK0_9CHLO</name>
<dbReference type="PANTHER" id="PTHR15565">
    <property type="entry name" value="AATF PROTEIN APOPTOSIS ANTAGONIZING TRANSCRIPTION FACTOR"/>
    <property type="match status" value="1"/>
</dbReference>
<feature type="region of interest" description="Disordered" evidence="1">
    <location>
        <begin position="1"/>
        <end position="28"/>
    </location>
</feature>
<protein>
    <recommendedName>
        <fullName evidence="2">Apoptosis-antagonizing transcription factor C-terminal domain-containing protein</fullName>
    </recommendedName>
</protein>
<dbReference type="AlphaFoldDB" id="A0AAW1PBK0"/>
<keyword evidence="4" id="KW-1185">Reference proteome</keyword>
<comment type="caution">
    <text evidence="3">The sequence shown here is derived from an EMBL/GenBank/DDBJ whole genome shotgun (WGS) entry which is preliminary data.</text>
</comment>
<feature type="compositionally biased region" description="Acidic residues" evidence="1">
    <location>
        <begin position="84"/>
        <end position="97"/>
    </location>
</feature>
<feature type="region of interest" description="Disordered" evidence="1">
    <location>
        <begin position="65"/>
        <end position="128"/>
    </location>
</feature>
<evidence type="ECO:0000256" key="1">
    <source>
        <dbReference type="SAM" id="MobiDB-lite"/>
    </source>
</evidence>
<dbReference type="Proteomes" id="UP001489004">
    <property type="component" value="Unassembled WGS sequence"/>
</dbReference>
<dbReference type="PANTHER" id="PTHR15565:SF0">
    <property type="entry name" value="PROTEIN AATF"/>
    <property type="match status" value="1"/>
</dbReference>
<reference evidence="3 4" key="1">
    <citation type="journal article" date="2024" name="Nat. Commun.">
        <title>Phylogenomics reveals the evolutionary origins of lichenization in chlorophyte algae.</title>
        <authorList>
            <person name="Puginier C."/>
            <person name="Libourel C."/>
            <person name="Otte J."/>
            <person name="Skaloud P."/>
            <person name="Haon M."/>
            <person name="Grisel S."/>
            <person name="Petersen M."/>
            <person name="Berrin J.G."/>
            <person name="Delaux P.M."/>
            <person name="Dal Grande F."/>
            <person name="Keller J."/>
        </authorList>
    </citation>
    <scope>NUCLEOTIDE SEQUENCE [LARGE SCALE GENOMIC DNA]</scope>
    <source>
        <strain evidence="3 4">SAG 2043</strain>
    </source>
</reference>
<dbReference type="InterPro" id="IPR012617">
    <property type="entry name" value="AATF_C"/>
</dbReference>
<dbReference type="InterPro" id="IPR039223">
    <property type="entry name" value="AATF/Bfr2"/>
</dbReference>
<feature type="compositionally biased region" description="Low complexity" evidence="1">
    <location>
        <begin position="98"/>
        <end position="107"/>
    </location>
</feature>
<evidence type="ECO:0000259" key="2">
    <source>
        <dbReference type="Pfam" id="PF08164"/>
    </source>
</evidence>
<dbReference type="GO" id="GO:0005730">
    <property type="term" value="C:nucleolus"/>
    <property type="evidence" value="ECO:0007669"/>
    <property type="project" value="TreeGrafter"/>
</dbReference>